<proteinExistence type="predicted"/>
<gene>
    <name evidence="1" type="ORF">UFOVP435_52</name>
</gene>
<organism evidence="1">
    <name type="scientific">uncultured Caudovirales phage</name>
    <dbReference type="NCBI Taxonomy" id="2100421"/>
    <lineage>
        <taxon>Viruses</taxon>
        <taxon>Duplodnaviria</taxon>
        <taxon>Heunggongvirae</taxon>
        <taxon>Uroviricota</taxon>
        <taxon>Caudoviricetes</taxon>
        <taxon>Peduoviridae</taxon>
        <taxon>Maltschvirus</taxon>
        <taxon>Maltschvirus maltsch</taxon>
    </lineage>
</organism>
<dbReference type="EMBL" id="LR796416">
    <property type="protein sequence ID" value="CAB4143051.1"/>
    <property type="molecule type" value="Genomic_DNA"/>
</dbReference>
<protein>
    <submittedName>
        <fullName evidence="1">Uncharacterized protein</fullName>
    </submittedName>
</protein>
<name>A0A6J5MA99_9CAUD</name>
<reference evidence="1" key="1">
    <citation type="submission" date="2020-04" db="EMBL/GenBank/DDBJ databases">
        <authorList>
            <person name="Chiriac C."/>
            <person name="Salcher M."/>
            <person name="Ghai R."/>
            <person name="Kavagutti S V."/>
        </authorList>
    </citation>
    <scope>NUCLEOTIDE SEQUENCE</scope>
</reference>
<sequence length="70" mass="7852">MTITIAEVIEQCAELCDGYDTCDPKHIAKAIRALAAQYEGCIVAESPPRMWVPSVLDVDVPLYRAREMQR</sequence>
<accession>A0A6J5MA99</accession>
<evidence type="ECO:0000313" key="1">
    <source>
        <dbReference type="EMBL" id="CAB4143051.1"/>
    </source>
</evidence>